<dbReference type="EMBL" id="GBRH01225154">
    <property type="protein sequence ID" value="JAD72741.1"/>
    <property type="molecule type" value="Transcribed_RNA"/>
</dbReference>
<dbReference type="AlphaFoldDB" id="A0A0A9CAY2"/>
<name>A0A0A9CAY2_ARUDO</name>
<accession>A0A0A9CAY2</accession>
<proteinExistence type="predicted"/>
<protein>
    <submittedName>
        <fullName evidence="1">Uncharacterized protein</fullName>
    </submittedName>
</protein>
<reference evidence="1" key="2">
    <citation type="journal article" date="2015" name="Data Brief">
        <title>Shoot transcriptome of the giant reed, Arundo donax.</title>
        <authorList>
            <person name="Barrero R.A."/>
            <person name="Guerrero F.D."/>
            <person name="Moolhuijzen P."/>
            <person name="Goolsby J.A."/>
            <person name="Tidwell J."/>
            <person name="Bellgard S.E."/>
            <person name="Bellgard M.I."/>
        </authorList>
    </citation>
    <scope>NUCLEOTIDE SEQUENCE</scope>
    <source>
        <tissue evidence="1">Shoot tissue taken approximately 20 cm above the soil surface</tissue>
    </source>
</reference>
<sequence>MHLGLSSSFNLTLFLLHHNGTQYLALLASSYLRQCPCRRVYSCHPRLANWLHRAIVVPSHPDTAPFGGPPPPLH</sequence>
<reference evidence="1" key="1">
    <citation type="submission" date="2014-09" db="EMBL/GenBank/DDBJ databases">
        <authorList>
            <person name="Magalhaes I.L.F."/>
            <person name="Oliveira U."/>
            <person name="Santos F.R."/>
            <person name="Vidigal T.H.D.A."/>
            <person name="Brescovit A.D."/>
            <person name="Santos A.J."/>
        </authorList>
    </citation>
    <scope>NUCLEOTIDE SEQUENCE</scope>
    <source>
        <tissue evidence="1">Shoot tissue taken approximately 20 cm above the soil surface</tissue>
    </source>
</reference>
<evidence type="ECO:0000313" key="1">
    <source>
        <dbReference type="EMBL" id="JAD72741.1"/>
    </source>
</evidence>
<organism evidence="1">
    <name type="scientific">Arundo donax</name>
    <name type="common">Giant reed</name>
    <name type="synonym">Donax arundinaceus</name>
    <dbReference type="NCBI Taxonomy" id="35708"/>
    <lineage>
        <taxon>Eukaryota</taxon>
        <taxon>Viridiplantae</taxon>
        <taxon>Streptophyta</taxon>
        <taxon>Embryophyta</taxon>
        <taxon>Tracheophyta</taxon>
        <taxon>Spermatophyta</taxon>
        <taxon>Magnoliopsida</taxon>
        <taxon>Liliopsida</taxon>
        <taxon>Poales</taxon>
        <taxon>Poaceae</taxon>
        <taxon>PACMAD clade</taxon>
        <taxon>Arundinoideae</taxon>
        <taxon>Arundineae</taxon>
        <taxon>Arundo</taxon>
    </lineage>
</organism>